<dbReference type="RefSeq" id="XP_050558103.1">
    <property type="nucleotide sequence ID" value="XM_050702146.1"/>
</dbReference>
<evidence type="ECO:0000313" key="16">
    <source>
        <dbReference type="RefSeq" id="XP_050558079.1"/>
    </source>
</evidence>
<dbReference type="GO" id="GO:0005886">
    <property type="term" value="C:plasma membrane"/>
    <property type="evidence" value="ECO:0007669"/>
    <property type="project" value="TreeGrafter"/>
</dbReference>
<feature type="transmembrane region" description="Helical" evidence="8">
    <location>
        <begin position="415"/>
        <end position="435"/>
    </location>
</feature>
<feature type="transmembrane region" description="Helical" evidence="8">
    <location>
        <begin position="561"/>
        <end position="581"/>
    </location>
</feature>
<evidence type="ECO:0000313" key="22">
    <source>
        <dbReference type="RefSeq" id="XP_050558086.1"/>
    </source>
</evidence>
<evidence type="ECO:0000313" key="21">
    <source>
        <dbReference type="RefSeq" id="XP_050558085.1"/>
    </source>
</evidence>
<dbReference type="RefSeq" id="XP_050558120.1">
    <property type="nucleotide sequence ID" value="XM_050702163.1"/>
</dbReference>
<evidence type="ECO:0000313" key="23">
    <source>
        <dbReference type="RefSeq" id="XP_050558087.1"/>
    </source>
</evidence>
<evidence type="ECO:0000313" key="39">
    <source>
        <dbReference type="RefSeq" id="XP_050558104.1"/>
    </source>
</evidence>
<evidence type="ECO:0000256" key="1">
    <source>
        <dbReference type="ARBA" id="ARBA00004141"/>
    </source>
</evidence>
<dbReference type="RefSeq" id="XP_050558086.1">
    <property type="nucleotide sequence ID" value="XM_050702129.1"/>
</dbReference>
<feature type="transmembrane region" description="Helical" evidence="8">
    <location>
        <begin position="507"/>
        <end position="529"/>
    </location>
</feature>
<dbReference type="AlphaFoldDB" id="A0A9R0F0H4"/>
<evidence type="ECO:0000256" key="4">
    <source>
        <dbReference type="ARBA" id="ARBA00022729"/>
    </source>
</evidence>
<dbReference type="RefSeq" id="XP_050558093.1">
    <property type="nucleotide sequence ID" value="XM_050702136.1"/>
</dbReference>
<dbReference type="PANTHER" id="PTHR12185:SF14">
    <property type="entry name" value="CHOLESTEROL UPTAKE PROTEIN 1"/>
    <property type="match status" value="1"/>
</dbReference>
<dbReference type="RefSeq" id="XP_050558082.1">
    <property type="nucleotide sequence ID" value="XM_050702125.1"/>
</dbReference>
<dbReference type="OrthoDB" id="416618at2759"/>
<dbReference type="RefSeq" id="XP_050558118.1">
    <property type="nucleotide sequence ID" value="XM_050702161.1"/>
</dbReference>
<dbReference type="PANTHER" id="PTHR12185">
    <property type="entry name" value="SID1 TRANSMEMBRANE FAMILY MEMEBER"/>
    <property type="match status" value="1"/>
</dbReference>
<evidence type="ECO:0000313" key="40">
    <source>
        <dbReference type="RefSeq" id="XP_050558105.1"/>
    </source>
</evidence>
<evidence type="ECO:0000256" key="8">
    <source>
        <dbReference type="SAM" id="Phobius"/>
    </source>
</evidence>
<evidence type="ECO:0000256" key="6">
    <source>
        <dbReference type="ARBA" id="ARBA00023136"/>
    </source>
</evidence>
<evidence type="ECO:0000313" key="38">
    <source>
        <dbReference type="RefSeq" id="XP_050558103.1"/>
    </source>
</evidence>
<evidence type="ECO:0000313" key="59">
    <source>
        <dbReference type="RefSeq" id="XP_050558125.1"/>
    </source>
</evidence>
<dbReference type="RefSeq" id="XP_050558123.1">
    <property type="nucleotide sequence ID" value="XM_050702166.1"/>
</dbReference>
<evidence type="ECO:0000313" key="13">
    <source>
        <dbReference type="RefSeq" id="XP_050558076.1"/>
    </source>
</evidence>
<evidence type="ECO:0000313" key="26">
    <source>
        <dbReference type="RefSeq" id="XP_050558090.1"/>
    </source>
</evidence>
<dbReference type="RefSeq" id="XP_050558095.1">
    <property type="nucleotide sequence ID" value="XM_050702138.1"/>
</dbReference>
<keyword evidence="4 9" id="KW-0732">Signal</keyword>
<dbReference type="RefSeq" id="XP_050558126.1">
    <property type="nucleotide sequence ID" value="XM_050702169.1"/>
</dbReference>
<dbReference type="RefSeq" id="XP_050558104.1">
    <property type="nucleotide sequence ID" value="XM_050702147.1"/>
</dbReference>
<dbReference type="RefSeq" id="XP_050558083.1">
    <property type="nucleotide sequence ID" value="XM_050702126.1"/>
</dbReference>
<dbReference type="RefSeq" id="XP_050558088.1">
    <property type="nucleotide sequence ID" value="XM_050702131.1"/>
</dbReference>
<evidence type="ECO:0000313" key="32">
    <source>
        <dbReference type="RefSeq" id="XP_050558096.1"/>
    </source>
</evidence>
<evidence type="ECO:0000313" key="41">
    <source>
        <dbReference type="RefSeq" id="XP_050558106.1"/>
    </source>
</evidence>
<dbReference type="RefSeq" id="XP_050558096.1">
    <property type="nucleotide sequence ID" value="XM_050702139.1"/>
</dbReference>
<evidence type="ECO:0000313" key="60">
    <source>
        <dbReference type="RefSeq" id="XP_050558126.1"/>
    </source>
</evidence>
<evidence type="ECO:0000313" key="50">
    <source>
        <dbReference type="RefSeq" id="XP_050558116.1"/>
    </source>
</evidence>
<keyword evidence="7" id="KW-0325">Glycoprotein</keyword>
<dbReference type="RefSeq" id="XP_050558074.1">
    <property type="nucleotide sequence ID" value="XM_050702117.1"/>
</dbReference>
<dbReference type="InterPro" id="IPR025958">
    <property type="entry name" value="SID1_TM_fam"/>
</dbReference>
<evidence type="ECO:0000313" key="12">
    <source>
        <dbReference type="RefSeq" id="XP_050558075.1"/>
    </source>
</evidence>
<dbReference type="RefSeq" id="XP_050558122.1">
    <property type="nucleotide sequence ID" value="XM_050702165.1"/>
</dbReference>
<evidence type="ECO:0000313" key="18">
    <source>
        <dbReference type="RefSeq" id="XP_050558082.1"/>
    </source>
</evidence>
<feature type="transmembrane region" description="Helical" evidence="8">
    <location>
        <begin position="535"/>
        <end position="554"/>
    </location>
</feature>
<dbReference type="RefSeq" id="XP_050558084.1">
    <property type="nucleotide sequence ID" value="XM_050702127.1"/>
</dbReference>
<dbReference type="GO" id="GO:0003725">
    <property type="term" value="F:double-stranded RNA binding"/>
    <property type="evidence" value="ECO:0007669"/>
    <property type="project" value="TreeGrafter"/>
</dbReference>
<dbReference type="RefSeq" id="XP_050558114.1">
    <property type="nucleotide sequence ID" value="XM_050702157.1"/>
</dbReference>
<feature type="transmembrane region" description="Helical" evidence="8">
    <location>
        <begin position="701"/>
        <end position="723"/>
    </location>
</feature>
<evidence type="ECO:0000313" key="37">
    <source>
        <dbReference type="RefSeq" id="XP_050558102.1"/>
    </source>
</evidence>
<keyword evidence="10" id="KW-1185">Reference proteome</keyword>
<evidence type="ECO:0000313" key="10">
    <source>
        <dbReference type="Proteomes" id="UP000829999"/>
    </source>
</evidence>
<evidence type="ECO:0000313" key="29">
    <source>
        <dbReference type="RefSeq" id="XP_050558093.1"/>
    </source>
</evidence>
<dbReference type="RefSeq" id="XP_050558108.1">
    <property type="nucleotide sequence ID" value="XM_050702151.1"/>
</dbReference>
<comment type="subcellular location">
    <subcellularLocation>
        <location evidence="1">Membrane</location>
        <topology evidence="1">Multi-pass membrane protein</topology>
    </subcellularLocation>
</comment>
<feature type="chain" id="PRO_5044700860" evidence="9">
    <location>
        <begin position="17"/>
        <end position="819"/>
    </location>
</feature>
<evidence type="ECO:0000313" key="49">
    <source>
        <dbReference type="RefSeq" id="XP_050558115.1"/>
    </source>
</evidence>
<evidence type="ECO:0000313" key="55">
    <source>
        <dbReference type="RefSeq" id="XP_050558121.1"/>
    </source>
</evidence>
<dbReference type="RefSeq" id="XP_050558076.1">
    <property type="nucleotide sequence ID" value="XM_050702119.1"/>
</dbReference>
<dbReference type="RefSeq" id="XP_050558109.1">
    <property type="nucleotide sequence ID" value="XM_050702152.1"/>
</dbReference>
<name>A0A9R0F0H4_SPOFR</name>
<dbReference type="Pfam" id="PF13965">
    <property type="entry name" value="SID-1_RNA_chan"/>
    <property type="match status" value="2"/>
</dbReference>
<dbReference type="RefSeq" id="XP_050558111.1">
    <property type="nucleotide sequence ID" value="XM_050702154.1"/>
</dbReference>
<evidence type="ECO:0000313" key="51">
    <source>
        <dbReference type="RefSeq" id="XP_050558117.1"/>
    </source>
</evidence>
<dbReference type="RefSeq" id="XP_050558090.1">
    <property type="nucleotide sequence ID" value="XM_050702133.1"/>
</dbReference>
<evidence type="ECO:0000313" key="36">
    <source>
        <dbReference type="RefSeq" id="XP_050558101.1"/>
    </source>
</evidence>
<protein>
    <submittedName>
        <fullName evidence="11 12">SID1 transmembrane family member 1</fullName>
    </submittedName>
</protein>
<evidence type="ECO:0000313" key="24">
    <source>
        <dbReference type="RefSeq" id="XP_050558088.1"/>
    </source>
</evidence>
<evidence type="ECO:0000313" key="27">
    <source>
        <dbReference type="RefSeq" id="XP_050558091.1"/>
    </source>
</evidence>
<evidence type="ECO:0000313" key="34">
    <source>
        <dbReference type="RefSeq" id="XP_050558099.1"/>
    </source>
</evidence>
<evidence type="ECO:0000256" key="9">
    <source>
        <dbReference type="SAM" id="SignalP"/>
    </source>
</evidence>
<feature type="signal peptide" evidence="9">
    <location>
        <begin position="1"/>
        <end position="16"/>
    </location>
</feature>
<dbReference type="GO" id="GO:0005764">
    <property type="term" value="C:lysosome"/>
    <property type="evidence" value="ECO:0007669"/>
    <property type="project" value="TreeGrafter"/>
</dbReference>
<evidence type="ECO:0000313" key="48">
    <source>
        <dbReference type="RefSeq" id="XP_050558114.1"/>
    </source>
</evidence>
<keyword evidence="5 8" id="KW-1133">Transmembrane helix</keyword>
<dbReference type="RefSeq" id="XP_050558125.1">
    <property type="nucleotide sequence ID" value="XM_050702168.1"/>
</dbReference>
<dbReference type="RefSeq" id="XP_050558078.1">
    <property type="nucleotide sequence ID" value="XM_050702121.1"/>
</dbReference>
<evidence type="ECO:0000313" key="47">
    <source>
        <dbReference type="RefSeq" id="XP_050558112.1"/>
    </source>
</evidence>
<evidence type="ECO:0000313" key="20">
    <source>
        <dbReference type="RefSeq" id="XP_050558084.1"/>
    </source>
</evidence>
<dbReference type="RefSeq" id="XP_050558101.1">
    <property type="nucleotide sequence ID" value="XM_050702144.1"/>
</dbReference>
<dbReference type="RefSeq" id="XP_050558087.1">
    <property type="nucleotide sequence ID" value="XM_050702130.1"/>
</dbReference>
<dbReference type="RefSeq" id="XP_050558094.1">
    <property type="nucleotide sequence ID" value="XM_050702137.1"/>
</dbReference>
<dbReference type="RefSeq" id="XP_050558110.1">
    <property type="nucleotide sequence ID" value="XM_050702153.1"/>
</dbReference>
<dbReference type="RefSeq" id="XP_050558115.1">
    <property type="nucleotide sequence ID" value="XM_050702158.1"/>
</dbReference>
<evidence type="ECO:0000313" key="25">
    <source>
        <dbReference type="RefSeq" id="XP_050558089.1"/>
    </source>
</evidence>
<evidence type="ECO:0000313" key="15">
    <source>
        <dbReference type="RefSeq" id="XP_050558078.1"/>
    </source>
</evidence>
<evidence type="ECO:0000313" key="52">
    <source>
        <dbReference type="RefSeq" id="XP_050558118.1"/>
    </source>
</evidence>
<evidence type="ECO:0000313" key="28">
    <source>
        <dbReference type="RefSeq" id="XP_050558092.1"/>
    </source>
</evidence>
<dbReference type="RefSeq" id="XP_050558112.1">
    <property type="nucleotide sequence ID" value="XM_050702155.1"/>
</dbReference>
<dbReference type="RefSeq" id="XP_050558085.1">
    <property type="nucleotide sequence ID" value="XM_050702128.1"/>
</dbReference>
<dbReference type="RefSeq" id="XP_050558092.1">
    <property type="nucleotide sequence ID" value="XM_050702135.1"/>
</dbReference>
<evidence type="ECO:0000313" key="14">
    <source>
        <dbReference type="RefSeq" id="XP_050558077.1"/>
    </source>
</evidence>
<dbReference type="RefSeq" id="XP_050558119.1">
    <property type="nucleotide sequence ID" value="XM_050702162.1"/>
</dbReference>
<evidence type="ECO:0000313" key="58">
    <source>
        <dbReference type="RefSeq" id="XP_050558124.1"/>
    </source>
</evidence>
<evidence type="ECO:0000313" key="42">
    <source>
        <dbReference type="RefSeq" id="XP_050558107.1"/>
    </source>
</evidence>
<dbReference type="RefSeq" id="XP_050558099.1">
    <property type="nucleotide sequence ID" value="XM_050702142.1"/>
</dbReference>
<dbReference type="RefSeq" id="XP_050558107.1">
    <property type="nucleotide sequence ID" value="XM_050702150.1"/>
</dbReference>
<keyword evidence="6 8" id="KW-0472">Membrane</keyword>
<dbReference type="RefSeq" id="XP_050558121.1">
    <property type="nucleotide sequence ID" value="XM_050702164.1"/>
</dbReference>
<dbReference type="RefSeq" id="XP_050558077.1">
    <property type="nucleotide sequence ID" value="XM_050702120.1"/>
</dbReference>
<evidence type="ECO:0000313" key="35">
    <source>
        <dbReference type="RefSeq" id="XP_050558100.1"/>
    </source>
</evidence>
<dbReference type="RefSeq" id="XP_050558079.1">
    <property type="nucleotide sequence ID" value="XM_050702122.1"/>
</dbReference>
<dbReference type="CTD" id="100134917"/>
<evidence type="ECO:0000313" key="43">
    <source>
        <dbReference type="RefSeq" id="XP_050558108.1"/>
    </source>
</evidence>
<evidence type="ECO:0000313" key="31">
    <source>
        <dbReference type="RefSeq" id="XP_050558095.1"/>
    </source>
</evidence>
<evidence type="ECO:0000313" key="57">
    <source>
        <dbReference type="RefSeq" id="XP_050558123.1"/>
    </source>
</evidence>
<dbReference type="GeneID" id="118280242"/>
<proteinExistence type="inferred from homology"/>
<dbReference type="Proteomes" id="UP000829999">
    <property type="component" value="Chromosome 21"/>
</dbReference>
<evidence type="ECO:0000313" key="44">
    <source>
        <dbReference type="RefSeq" id="XP_050558109.1"/>
    </source>
</evidence>
<evidence type="ECO:0000313" key="45">
    <source>
        <dbReference type="RefSeq" id="XP_050558110.1"/>
    </source>
</evidence>
<dbReference type="RefSeq" id="XP_050558091.1">
    <property type="nucleotide sequence ID" value="XM_050702134.1"/>
</dbReference>
<sequence length="819" mass="91799">MFRIIFSSLLISTVLCVYQNTSGLNKRNFIYDTYKYDTRIELIVNNETEQVMDFYEETELYHGYPTRVHVSTNETLTVDNPIFVTATQQKGVSSWELPLLVQTQSGALIFSSMARTLCPHDAGPDIKTENRPMIQITTSNPRNVSVDIKLRRVTDFYVDVNKEISLNVTPSSPKYFYFSFDQHPWNITGGHMQKSAGVVTQRFNYTIPKSVILIIESDDDICATVSIQNNSCPVFDSEKEVLYKGYHLTMMSKGGITLTQSMFPAGFYIVFIVKESDQQCTGSSGPPHAVADGNRMKNFRFRVIATISYREYVVGALVTLALVAVVALLVVLAVLACTCRCTETVVIVESEPIAHASTSGEGSGAGAADTAPILQDSDDDEIGIADDKWSHSHPLTVQKLTRAPLETQARRSDRYFWGALTVAVVYALPVVQLLFTYQRMVFQTGDQDLCYYNFLCAHPLGFLSDFNHVYSNVGYVVLGLVFMAQVRHRQLRNRGKPQDMGVPQHYGLLYSMGLALVMEGLLSGCYHLCPNKMNFQFDSSFMYVIAVLVMVKLYQNRHSDLVPSAHSTFMVLAVVMTIGTVPPQNTSVHSDLVPSAHSTFMVLAVVMTIGLFGILYPSAAFSALFTVLHLLTVSILTLKIYYAGRFKLEWSACARAFRAVRSRRLRALRPAHTARAALLALAFLANWAFAIYSAVVQNKDFARQLLAILMGNAILYTLFYVALKLLHRERLAPYTWMYGLLAHAAWFAALRLFLDSKTKWSETPAQSRRHNAQCSVLQLYDSHDAWHLLSAAAMFLSFNMLLTIDDLVADVHRDSLHTF</sequence>
<evidence type="ECO:0000313" key="54">
    <source>
        <dbReference type="RefSeq" id="XP_050558120.1"/>
    </source>
</evidence>
<dbReference type="RefSeq" id="XP_050558106.1">
    <property type="nucleotide sequence ID" value="XM_050702149.1"/>
</dbReference>
<dbReference type="RefSeq" id="XP_050558116.1">
    <property type="nucleotide sequence ID" value="XM_050702159.1"/>
</dbReference>
<organism evidence="10 30">
    <name type="scientific">Spodoptera frugiperda</name>
    <name type="common">Fall armyworm</name>
    <dbReference type="NCBI Taxonomy" id="7108"/>
    <lineage>
        <taxon>Eukaryota</taxon>
        <taxon>Metazoa</taxon>
        <taxon>Ecdysozoa</taxon>
        <taxon>Arthropoda</taxon>
        <taxon>Hexapoda</taxon>
        <taxon>Insecta</taxon>
        <taxon>Pterygota</taxon>
        <taxon>Neoptera</taxon>
        <taxon>Endopterygota</taxon>
        <taxon>Lepidoptera</taxon>
        <taxon>Glossata</taxon>
        <taxon>Ditrysia</taxon>
        <taxon>Noctuoidea</taxon>
        <taxon>Noctuidae</taxon>
        <taxon>Amphipyrinae</taxon>
        <taxon>Spodoptera</taxon>
    </lineage>
</organism>
<dbReference type="RefSeq" id="XP_050558124.1">
    <property type="nucleotide sequence ID" value="XM_050702167.1"/>
</dbReference>
<dbReference type="RefSeq" id="XP_050558117.1">
    <property type="nucleotide sequence ID" value="XM_050702160.1"/>
</dbReference>
<feature type="transmembrane region" description="Helical" evidence="8">
    <location>
        <begin position="312"/>
        <end position="335"/>
    </location>
</feature>
<gene>
    <name evidence="11 12 13 14 15 16 17 18 19 20 21 22 23 24 25 26 27 28 29 30 31 32 33 34 35 36 37 38 39 40 41 42 43 44 45 46 47 48 49 50 51 52 53 54 55 56 57 58 59 60" type="primary">LOC118280242</name>
</gene>
<dbReference type="RefSeq" id="XP_050558075.1">
    <property type="nucleotide sequence ID" value="XM_050702118.1"/>
</dbReference>
<feature type="transmembrane region" description="Helical" evidence="8">
    <location>
        <begin position="735"/>
        <end position="754"/>
    </location>
</feature>
<evidence type="ECO:0000313" key="56">
    <source>
        <dbReference type="RefSeq" id="XP_050558122.1"/>
    </source>
</evidence>
<evidence type="ECO:0000313" key="46">
    <source>
        <dbReference type="RefSeq" id="XP_050558111.1"/>
    </source>
</evidence>
<dbReference type="RefSeq" id="XP_050558080.1">
    <property type="nucleotide sequence ID" value="XM_050702123.1"/>
</dbReference>
<evidence type="ECO:0000256" key="3">
    <source>
        <dbReference type="ARBA" id="ARBA00022692"/>
    </source>
</evidence>
<evidence type="ECO:0000313" key="30">
    <source>
        <dbReference type="RefSeq" id="XP_050558094.1"/>
    </source>
</evidence>
<evidence type="ECO:0000313" key="11">
    <source>
        <dbReference type="RefSeq" id="XP_050558074.1"/>
    </source>
</evidence>
<evidence type="ECO:0000313" key="19">
    <source>
        <dbReference type="RefSeq" id="XP_050558083.1"/>
    </source>
</evidence>
<dbReference type="RefSeq" id="XP_050558089.1">
    <property type="nucleotide sequence ID" value="XM_050702132.1"/>
</dbReference>
<keyword evidence="3 8" id="KW-0812">Transmembrane</keyword>
<feature type="transmembrane region" description="Helical" evidence="8">
    <location>
        <begin position="601"/>
        <end position="631"/>
    </location>
</feature>
<dbReference type="RefSeq" id="XP_050558100.1">
    <property type="nucleotide sequence ID" value="XM_050702143.1"/>
</dbReference>
<dbReference type="RefSeq" id="XP_050558102.1">
    <property type="nucleotide sequence ID" value="XM_050702145.1"/>
</dbReference>
<feature type="transmembrane region" description="Helical" evidence="8">
    <location>
        <begin position="469"/>
        <end position="486"/>
    </location>
</feature>
<accession>A0A9R0F0H4</accession>
<dbReference type="RefSeq" id="XP_050558105.1">
    <property type="nucleotide sequence ID" value="XM_050702148.1"/>
</dbReference>
<comment type="similarity">
    <text evidence="2">Belongs to the SID1 family.</text>
</comment>
<feature type="transmembrane region" description="Helical" evidence="8">
    <location>
        <begin position="673"/>
        <end position="695"/>
    </location>
</feature>
<evidence type="ECO:0000313" key="53">
    <source>
        <dbReference type="RefSeq" id="XP_050558119.1"/>
    </source>
</evidence>
<evidence type="ECO:0000256" key="2">
    <source>
        <dbReference type="ARBA" id="ARBA00006618"/>
    </source>
</evidence>
<dbReference type="GO" id="GO:0051033">
    <property type="term" value="F:RNA transmembrane transporter activity"/>
    <property type="evidence" value="ECO:0007669"/>
    <property type="project" value="TreeGrafter"/>
</dbReference>
<evidence type="ECO:0000313" key="17">
    <source>
        <dbReference type="RefSeq" id="XP_050558080.1"/>
    </source>
</evidence>
<evidence type="ECO:0000256" key="7">
    <source>
        <dbReference type="ARBA" id="ARBA00023180"/>
    </source>
</evidence>
<dbReference type="RefSeq" id="XP_050558098.1">
    <property type="nucleotide sequence ID" value="XM_050702141.1"/>
</dbReference>
<evidence type="ECO:0000313" key="33">
    <source>
        <dbReference type="RefSeq" id="XP_050558098.1"/>
    </source>
</evidence>
<reference evidence="11 12" key="1">
    <citation type="submission" date="2025-04" db="UniProtKB">
        <authorList>
            <consortium name="RefSeq"/>
        </authorList>
    </citation>
    <scope>IDENTIFICATION</scope>
    <source>
        <tissue evidence="11 12">Whole larval tissue</tissue>
    </source>
</reference>
<evidence type="ECO:0000256" key="5">
    <source>
        <dbReference type="ARBA" id="ARBA00022989"/>
    </source>
</evidence>